<dbReference type="Gene3D" id="2.40.40.20">
    <property type="match status" value="1"/>
</dbReference>
<evidence type="ECO:0000256" key="2">
    <source>
        <dbReference type="ARBA" id="ARBA00010312"/>
    </source>
</evidence>
<dbReference type="Pfam" id="PF01568">
    <property type="entry name" value="Molydop_binding"/>
    <property type="match status" value="1"/>
</dbReference>
<sequence length="667" mass="74693">MGEIRQSACPLNCWDSCGFHIEVEDGKVRKVDGDPTHPITKGKICGRGRALETRTNSAKRLTVPLKKINGAFEEISWEKALEEISQNLINVKERYGSEAVLHSHDYANNGLLKNLDKRFFNAFGGVTELYGSICWGSGIEAQVWDFGASHSHAPEDILHSKNIVIWGRNVARTNMHLFSYLQEAKKKGATITVIDPIHNATAKLAHHYVSVKPGMDGLLAIAIMKELLEKDVYDKEFIEKYTHGFPDLCKLLDSLTMEEILDKTEVSRDIISLLASLYESGPTSTYLGLGMQRYQNGGNTIRLIDALVALSGNVGINGGGSHFGNTQVGESFNIKELSRQDLKETNRKFSMMTQAKEMMEADEPPIKTVIVTCGNPLTQVPDTNSVHKAFSNVETMIVFEQFMTDTALLADYILPVTTVFEETDIYFSSMYHGYMNYSEKVVEPPGQAKSDLWIWTELSKRLGFFDLFNYTVDEFLEMGLSSLTEKGITLEKLKEKHHILLPIKAVPWEDRRFKTPSGKYEFTSLKASEAGYSGLLSASLPGEVKKEKGKESSRHPYTLLSIHPLRSNHSQHYHVLKGMDKATIDISPDIALERELKNGDRIRVYNDRGVLEGEVKILKEAHPRTVNIDEGRWRTMGETVNVLTSSALSDNGLGSSLYDCVVNIEKL</sequence>
<dbReference type="EMBL" id="FOXX01000012">
    <property type="protein sequence ID" value="SFQ82894.1"/>
    <property type="molecule type" value="Genomic_DNA"/>
</dbReference>
<dbReference type="SUPFAM" id="SSF50692">
    <property type="entry name" value="ADC-like"/>
    <property type="match status" value="1"/>
</dbReference>
<comment type="caution">
    <text evidence="9">The sequence shown here is derived from an EMBL/GenBank/DDBJ whole genome shotgun (WGS) entry which is preliminary data.</text>
</comment>
<dbReference type="InterPro" id="IPR050612">
    <property type="entry name" value="Prok_Mopterin_Oxidored"/>
</dbReference>
<keyword evidence="5" id="KW-0560">Oxidoreductase</keyword>
<keyword evidence="3" id="KW-0500">Molybdenum</keyword>
<keyword evidence="10" id="KW-1185">Reference proteome</keyword>
<dbReference type="InterPro" id="IPR009010">
    <property type="entry name" value="Asp_de-COase-like_dom_sf"/>
</dbReference>
<dbReference type="InterPro" id="IPR006657">
    <property type="entry name" value="MoPterin_dinucl-bd_dom"/>
</dbReference>
<dbReference type="SUPFAM" id="SSF53706">
    <property type="entry name" value="Formate dehydrogenase/DMSO reductase, domains 1-3"/>
    <property type="match status" value="1"/>
</dbReference>
<dbReference type="Proteomes" id="UP000182762">
    <property type="component" value="Unassembled WGS sequence"/>
</dbReference>
<evidence type="ECO:0000313" key="9">
    <source>
        <dbReference type="EMBL" id="SFQ82894.1"/>
    </source>
</evidence>
<dbReference type="Gene3D" id="3.30.2070.10">
    <property type="entry name" value="Formate dehydrogenase/DMSO reductase"/>
    <property type="match status" value="1"/>
</dbReference>
<dbReference type="InterPro" id="IPR006655">
    <property type="entry name" value="Mopterin_OxRdtase_prok_CS"/>
</dbReference>
<gene>
    <name evidence="9" type="ORF">SAMN02745910_03951</name>
</gene>
<feature type="domain" description="4Fe-4S Mo/W bis-MGD-type" evidence="8">
    <location>
        <begin position="2"/>
        <end position="59"/>
    </location>
</feature>
<dbReference type="RefSeq" id="WP_061804904.1">
    <property type="nucleotide sequence ID" value="NZ_FOXX01000012.1"/>
</dbReference>
<evidence type="ECO:0000256" key="4">
    <source>
        <dbReference type="ARBA" id="ARBA00022723"/>
    </source>
</evidence>
<reference evidence="9 10" key="1">
    <citation type="submission" date="2016-10" db="EMBL/GenBank/DDBJ databases">
        <authorList>
            <person name="Varghese N."/>
            <person name="Submissions S."/>
        </authorList>
    </citation>
    <scope>NUCLEOTIDE SEQUENCE [LARGE SCALE GENOMIC DNA]</scope>
    <source>
        <strain evidence="9 10">DSM 13796</strain>
    </source>
</reference>
<accession>A0A1I6BPT5</accession>
<dbReference type="SMART" id="SM00926">
    <property type="entry name" value="Molybdop_Fe4S4"/>
    <property type="match status" value="1"/>
</dbReference>
<evidence type="ECO:0000256" key="5">
    <source>
        <dbReference type="ARBA" id="ARBA00023002"/>
    </source>
</evidence>
<dbReference type="GeneID" id="93712525"/>
<name>A0A1I6BPT5_9BACI</name>
<dbReference type="CDD" id="cd02766">
    <property type="entry name" value="MopB_3"/>
    <property type="match status" value="1"/>
</dbReference>
<comment type="similarity">
    <text evidence="2">Belongs to the prokaryotic molybdopterin-containing oxidoreductase family.</text>
</comment>
<keyword evidence="7" id="KW-0411">Iron-sulfur</keyword>
<evidence type="ECO:0000313" key="10">
    <source>
        <dbReference type="Proteomes" id="UP000182762"/>
    </source>
</evidence>
<dbReference type="Gene3D" id="3.40.228.10">
    <property type="entry name" value="Dimethylsulfoxide Reductase, domain 2"/>
    <property type="match status" value="1"/>
</dbReference>
<dbReference type="Gene3D" id="2.20.25.90">
    <property type="entry name" value="ADC-like domains"/>
    <property type="match status" value="1"/>
</dbReference>
<dbReference type="Gene3D" id="3.40.50.740">
    <property type="match status" value="1"/>
</dbReference>
<dbReference type="Pfam" id="PF00384">
    <property type="entry name" value="Molybdopterin"/>
    <property type="match status" value="1"/>
</dbReference>
<keyword evidence="4" id="KW-0479">Metal-binding</keyword>
<comment type="cofactor">
    <cofactor evidence="1">
        <name>Mo-bis(molybdopterin guanine dinucleotide)</name>
        <dbReference type="ChEBI" id="CHEBI:60539"/>
    </cofactor>
</comment>
<proteinExistence type="inferred from homology"/>
<dbReference type="Pfam" id="PF04879">
    <property type="entry name" value="Molybdop_Fe4S4"/>
    <property type="match status" value="1"/>
</dbReference>
<evidence type="ECO:0000256" key="1">
    <source>
        <dbReference type="ARBA" id="ARBA00001942"/>
    </source>
</evidence>
<evidence type="ECO:0000256" key="6">
    <source>
        <dbReference type="ARBA" id="ARBA00023004"/>
    </source>
</evidence>
<dbReference type="InterPro" id="IPR006656">
    <property type="entry name" value="Mopterin_OxRdtase"/>
</dbReference>
<organism evidence="9 10">
    <name type="scientific">Priestia endophytica DSM 13796</name>
    <dbReference type="NCBI Taxonomy" id="1121089"/>
    <lineage>
        <taxon>Bacteria</taxon>
        <taxon>Bacillati</taxon>
        <taxon>Bacillota</taxon>
        <taxon>Bacilli</taxon>
        <taxon>Bacillales</taxon>
        <taxon>Bacillaceae</taxon>
        <taxon>Priestia</taxon>
    </lineage>
</organism>
<protein>
    <submittedName>
        <fullName evidence="9">Anaerobic selenocysteine-containing dehydrogenase</fullName>
    </submittedName>
</protein>
<evidence type="ECO:0000256" key="7">
    <source>
        <dbReference type="ARBA" id="ARBA00023014"/>
    </source>
</evidence>
<evidence type="ECO:0000256" key="3">
    <source>
        <dbReference type="ARBA" id="ARBA00022505"/>
    </source>
</evidence>
<dbReference type="InterPro" id="IPR006963">
    <property type="entry name" value="Mopterin_OxRdtase_4Fe-4S_dom"/>
</dbReference>
<dbReference type="PROSITE" id="PS51669">
    <property type="entry name" value="4FE4S_MOW_BIS_MGD"/>
    <property type="match status" value="1"/>
</dbReference>
<dbReference type="PANTHER" id="PTHR43742">
    <property type="entry name" value="TRIMETHYLAMINE-N-OXIDE REDUCTASE"/>
    <property type="match status" value="1"/>
</dbReference>
<dbReference type="PANTHER" id="PTHR43742:SF6">
    <property type="entry name" value="OXIDOREDUCTASE YYAE-RELATED"/>
    <property type="match status" value="1"/>
</dbReference>
<keyword evidence="6" id="KW-0408">Iron</keyword>
<dbReference type="PROSITE" id="PS00490">
    <property type="entry name" value="MOLYBDOPTERIN_PROK_2"/>
    <property type="match status" value="1"/>
</dbReference>
<evidence type="ECO:0000259" key="8">
    <source>
        <dbReference type="PROSITE" id="PS51669"/>
    </source>
</evidence>